<name>A0A317F379_9SPHI</name>
<keyword evidence="2" id="KW-1185">Reference proteome</keyword>
<proteinExistence type="predicted"/>
<sequence>MERAIRFYKNAKGQWYADIPEWNGDLEDLQMVEGADTLLEWVSKSKEECTLLMADNRIEDAEILTLIYARETNLGGGGDYILETFQGDFKNHKLWLCNVTEFVFKQLPEKIYFKEA</sequence>
<dbReference type="InterPro" id="IPR046562">
    <property type="entry name" value="DUF6717"/>
</dbReference>
<protein>
    <submittedName>
        <fullName evidence="1">Uncharacterized protein</fullName>
    </submittedName>
</protein>
<reference evidence="2" key="1">
    <citation type="submission" date="2018-05" db="EMBL/GenBank/DDBJ databases">
        <title>Pedobacter paludis sp. nov., isolated from wetland soil.</title>
        <authorList>
            <person name="Zhang Y."/>
        </authorList>
    </citation>
    <scope>NUCLEOTIDE SEQUENCE [LARGE SCALE GENOMIC DNA]</scope>
    <source>
        <strain evidence="2">R-8</strain>
    </source>
</reference>
<dbReference type="OrthoDB" id="1095162at2"/>
<dbReference type="RefSeq" id="WP_109929400.1">
    <property type="nucleotide sequence ID" value="NZ_QGNY01000003.1"/>
</dbReference>
<dbReference type="Proteomes" id="UP000245391">
    <property type="component" value="Unassembled WGS sequence"/>
</dbReference>
<organism evidence="1 2">
    <name type="scientific">Pedobacter paludis</name>
    <dbReference type="NCBI Taxonomy" id="2203212"/>
    <lineage>
        <taxon>Bacteria</taxon>
        <taxon>Pseudomonadati</taxon>
        <taxon>Bacteroidota</taxon>
        <taxon>Sphingobacteriia</taxon>
        <taxon>Sphingobacteriales</taxon>
        <taxon>Sphingobacteriaceae</taxon>
        <taxon>Pedobacter</taxon>
    </lineage>
</organism>
<evidence type="ECO:0000313" key="2">
    <source>
        <dbReference type="Proteomes" id="UP000245391"/>
    </source>
</evidence>
<dbReference type="EMBL" id="QGNY01000003">
    <property type="protein sequence ID" value="PWS31946.1"/>
    <property type="molecule type" value="Genomic_DNA"/>
</dbReference>
<accession>A0A317F379</accession>
<evidence type="ECO:0000313" key="1">
    <source>
        <dbReference type="EMBL" id="PWS31946.1"/>
    </source>
</evidence>
<dbReference type="Pfam" id="PF20475">
    <property type="entry name" value="DUF6717"/>
    <property type="match status" value="1"/>
</dbReference>
<gene>
    <name evidence="1" type="ORF">DF947_09145</name>
</gene>
<dbReference type="AlphaFoldDB" id="A0A317F379"/>
<comment type="caution">
    <text evidence="1">The sequence shown here is derived from an EMBL/GenBank/DDBJ whole genome shotgun (WGS) entry which is preliminary data.</text>
</comment>